<dbReference type="AlphaFoldDB" id="H6LCR1"/>
<dbReference type="HOGENOM" id="CLU_082102_2_0_9"/>
<dbReference type="SUPFAM" id="SSF52242">
    <property type="entry name" value="Cobalamin (vitamin B12)-binding domain"/>
    <property type="match status" value="1"/>
</dbReference>
<dbReference type="EMBL" id="CP002987">
    <property type="protein sequence ID" value="AFA49048.1"/>
    <property type="molecule type" value="Genomic_DNA"/>
</dbReference>
<dbReference type="Gene3D" id="1.10.1240.10">
    <property type="entry name" value="Methionine synthase domain"/>
    <property type="match status" value="1"/>
</dbReference>
<dbReference type="PANTHER" id="PTHR45833">
    <property type="entry name" value="METHIONINE SYNTHASE"/>
    <property type="match status" value="1"/>
</dbReference>
<accession>H6LCR1</accession>
<dbReference type="InterPro" id="IPR036724">
    <property type="entry name" value="Cobalamin-bd_sf"/>
</dbReference>
<keyword evidence="7" id="KW-1185">Reference proteome</keyword>
<name>H6LCR1_ACEWD</name>
<dbReference type="Pfam" id="PF02607">
    <property type="entry name" value="B12-binding_2"/>
    <property type="match status" value="1"/>
</dbReference>
<protein>
    <submittedName>
        <fullName evidence="6">Corrinoid protein MttC19</fullName>
    </submittedName>
</protein>
<organism evidence="6 7">
    <name type="scientific">Acetobacterium woodii (strain ATCC 29683 / DSM 1030 / JCM 2381 / KCTC 1655 / WB1)</name>
    <dbReference type="NCBI Taxonomy" id="931626"/>
    <lineage>
        <taxon>Bacteria</taxon>
        <taxon>Bacillati</taxon>
        <taxon>Bacillota</taxon>
        <taxon>Clostridia</taxon>
        <taxon>Eubacteriales</taxon>
        <taxon>Eubacteriaceae</taxon>
        <taxon>Acetobacterium</taxon>
    </lineage>
</organism>
<evidence type="ECO:0000313" key="6">
    <source>
        <dbReference type="EMBL" id="AFA49048.1"/>
    </source>
</evidence>
<dbReference type="Proteomes" id="UP000007177">
    <property type="component" value="Chromosome"/>
</dbReference>
<reference evidence="7" key="1">
    <citation type="submission" date="2011-07" db="EMBL/GenBank/DDBJ databases">
        <title>Complete genome sequence of Acetobacterium woodii.</title>
        <authorList>
            <person name="Poehlein A."/>
            <person name="Schmidt S."/>
            <person name="Kaster A.-K."/>
            <person name="Goenrich M."/>
            <person name="Vollmers J."/>
            <person name="Thuermer A."/>
            <person name="Gottschalk G."/>
            <person name="Thauer R.K."/>
            <person name="Daniel R."/>
            <person name="Mueller V."/>
        </authorList>
    </citation>
    <scope>NUCLEOTIDE SEQUENCE [LARGE SCALE GENOMIC DNA]</scope>
    <source>
        <strain evidence="7">ATCC 29683 / DSM 1030 / JCM 2381 / KCTC 1655 / WB1</strain>
    </source>
</reference>
<evidence type="ECO:0000256" key="2">
    <source>
        <dbReference type="ARBA" id="ARBA00022723"/>
    </source>
</evidence>
<keyword evidence="3" id="KW-0170">Cobalt</keyword>
<dbReference type="CDD" id="cd02070">
    <property type="entry name" value="corrinoid_protein_B12-BD"/>
    <property type="match status" value="1"/>
</dbReference>
<evidence type="ECO:0000256" key="3">
    <source>
        <dbReference type="ARBA" id="ARBA00023285"/>
    </source>
</evidence>
<dbReference type="GO" id="GO:0031419">
    <property type="term" value="F:cobalamin binding"/>
    <property type="evidence" value="ECO:0007669"/>
    <property type="project" value="InterPro"/>
</dbReference>
<comment type="similarity">
    <text evidence="1">Belongs to the methylamine corrinoid protein family.</text>
</comment>
<evidence type="ECO:0000313" key="7">
    <source>
        <dbReference type="Proteomes" id="UP000007177"/>
    </source>
</evidence>
<evidence type="ECO:0000256" key="1">
    <source>
        <dbReference type="ARBA" id="ARBA00010854"/>
    </source>
</evidence>
<dbReference type="eggNOG" id="COG5012">
    <property type="taxonomic scope" value="Bacteria"/>
</dbReference>
<dbReference type="SUPFAM" id="SSF47644">
    <property type="entry name" value="Methionine synthase domain"/>
    <property type="match status" value="1"/>
</dbReference>
<dbReference type="InterPro" id="IPR006158">
    <property type="entry name" value="Cobalamin-bd"/>
</dbReference>
<dbReference type="GO" id="GO:0008705">
    <property type="term" value="F:methionine synthase activity"/>
    <property type="evidence" value="ECO:0007669"/>
    <property type="project" value="TreeGrafter"/>
</dbReference>
<keyword evidence="2" id="KW-0479">Metal-binding</keyword>
<dbReference type="InterPro" id="IPR003759">
    <property type="entry name" value="Cbl-bd_cap"/>
</dbReference>
<dbReference type="OrthoDB" id="9803687at2"/>
<dbReference type="GO" id="GO:0005829">
    <property type="term" value="C:cytosol"/>
    <property type="evidence" value="ECO:0007669"/>
    <property type="project" value="TreeGrafter"/>
</dbReference>
<evidence type="ECO:0000259" key="4">
    <source>
        <dbReference type="PROSITE" id="PS51332"/>
    </source>
</evidence>
<dbReference type="Gene3D" id="3.40.50.280">
    <property type="entry name" value="Cobalamin-binding domain"/>
    <property type="match status" value="1"/>
</dbReference>
<proteinExistence type="inferred from homology"/>
<dbReference type="SMART" id="SM01018">
    <property type="entry name" value="B12-binding_2"/>
    <property type="match status" value="1"/>
</dbReference>
<dbReference type="FunFam" id="3.40.50.280:FF:000003">
    <property type="entry name" value="Dimethylamine methyltransferase corrinoid protein"/>
    <property type="match status" value="1"/>
</dbReference>
<reference evidence="6 7" key="2">
    <citation type="journal article" date="2012" name="PLoS ONE">
        <title>An ancient pathway combining carbon dioxide fixation with the generation and utilization of a sodium ion gradient for ATP synthesis.</title>
        <authorList>
            <person name="Poehlein A."/>
            <person name="Schmidt S."/>
            <person name="Kaster A.K."/>
            <person name="Goenrich M."/>
            <person name="Vollmers J."/>
            <person name="Thurmer A."/>
            <person name="Bertsch J."/>
            <person name="Schuchmann K."/>
            <person name="Voigt B."/>
            <person name="Hecker M."/>
            <person name="Daniel R."/>
            <person name="Thauer R.K."/>
            <person name="Gottschalk G."/>
            <person name="Muller V."/>
        </authorList>
    </citation>
    <scope>NUCLEOTIDE SEQUENCE [LARGE SCALE GENOMIC DNA]</scope>
    <source>
        <strain evidence="7">ATCC 29683 / DSM 1030 / JCM 2381 / KCTC 1655 / WB1</strain>
    </source>
</reference>
<dbReference type="PROSITE" id="PS51332">
    <property type="entry name" value="B12_BINDING"/>
    <property type="match status" value="1"/>
</dbReference>
<dbReference type="KEGG" id="awo:Awo_c22750"/>
<gene>
    <name evidence="6" type="primary">mttC19</name>
    <name evidence="6" type="ordered locus">Awo_c22750</name>
</gene>
<feature type="domain" description="B12-binding N-terminal" evidence="5">
    <location>
        <begin position="1"/>
        <end position="88"/>
    </location>
</feature>
<sequence>MATLEQVSQCVVDGDVAGVQGIVKQLIDAKTPPMDIINKGLVAGMNIVAPLFKSGEMFVPEVMESAETMNKGMELVKPLILDTDMTTKGKIMIGTVNGDLHDIGKNLLIMMIESSGYTVIDLGVDVKEETFVSAIKEHQPDIVGMSSMLTTTMMKMESTVAEMVKGGVRDKVKVIIGGAPISPDFVDEVKADGYAEDASTAVELCDRMMASI</sequence>
<dbReference type="GO" id="GO:0050667">
    <property type="term" value="P:homocysteine metabolic process"/>
    <property type="evidence" value="ECO:0007669"/>
    <property type="project" value="TreeGrafter"/>
</dbReference>
<dbReference type="InterPro" id="IPR050554">
    <property type="entry name" value="Met_Synthase/Corrinoid"/>
</dbReference>
<dbReference type="GO" id="GO:0046872">
    <property type="term" value="F:metal ion binding"/>
    <property type="evidence" value="ECO:0007669"/>
    <property type="project" value="UniProtKB-KW"/>
</dbReference>
<dbReference type="Pfam" id="PF02310">
    <property type="entry name" value="B12-binding"/>
    <property type="match status" value="1"/>
</dbReference>
<dbReference type="PROSITE" id="PS51337">
    <property type="entry name" value="B12_BINDING_NTER"/>
    <property type="match status" value="1"/>
</dbReference>
<evidence type="ECO:0000259" key="5">
    <source>
        <dbReference type="PROSITE" id="PS51337"/>
    </source>
</evidence>
<dbReference type="PANTHER" id="PTHR45833:SF1">
    <property type="entry name" value="METHIONINE SYNTHASE"/>
    <property type="match status" value="1"/>
</dbReference>
<dbReference type="GO" id="GO:0046653">
    <property type="term" value="P:tetrahydrofolate metabolic process"/>
    <property type="evidence" value="ECO:0007669"/>
    <property type="project" value="TreeGrafter"/>
</dbReference>
<dbReference type="STRING" id="931626.Awo_c22750"/>
<dbReference type="InterPro" id="IPR036594">
    <property type="entry name" value="Meth_synthase_dom"/>
</dbReference>
<dbReference type="RefSeq" id="WP_014356648.1">
    <property type="nucleotide sequence ID" value="NC_016894.1"/>
</dbReference>
<feature type="domain" description="B12-binding" evidence="4">
    <location>
        <begin position="88"/>
        <end position="212"/>
    </location>
</feature>